<feature type="compositionally biased region" description="Basic residues" evidence="1">
    <location>
        <begin position="26"/>
        <end position="36"/>
    </location>
</feature>
<evidence type="ECO:0000256" key="1">
    <source>
        <dbReference type="SAM" id="MobiDB-lite"/>
    </source>
</evidence>
<dbReference type="AlphaFoldDB" id="A0AAQ3NT46"/>
<dbReference type="Proteomes" id="UP001374535">
    <property type="component" value="Chromosome 4"/>
</dbReference>
<feature type="compositionally biased region" description="Polar residues" evidence="1">
    <location>
        <begin position="39"/>
        <end position="58"/>
    </location>
</feature>
<name>A0AAQ3NT46_VIGMU</name>
<feature type="non-terminal residue" evidence="2">
    <location>
        <position position="1"/>
    </location>
</feature>
<accession>A0AAQ3NT46</accession>
<organism evidence="2 3">
    <name type="scientific">Vigna mungo</name>
    <name type="common">Black gram</name>
    <name type="synonym">Phaseolus mungo</name>
    <dbReference type="NCBI Taxonomy" id="3915"/>
    <lineage>
        <taxon>Eukaryota</taxon>
        <taxon>Viridiplantae</taxon>
        <taxon>Streptophyta</taxon>
        <taxon>Embryophyta</taxon>
        <taxon>Tracheophyta</taxon>
        <taxon>Spermatophyta</taxon>
        <taxon>Magnoliopsida</taxon>
        <taxon>eudicotyledons</taxon>
        <taxon>Gunneridae</taxon>
        <taxon>Pentapetalae</taxon>
        <taxon>rosids</taxon>
        <taxon>fabids</taxon>
        <taxon>Fabales</taxon>
        <taxon>Fabaceae</taxon>
        <taxon>Papilionoideae</taxon>
        <taxon>50 kb inversion clade</taxon>
        <taxon>NPAAA clade</taxon>
        <taxon>indigoferoid/millettioid clade</taxon>
        <taxon>Phaseoleae</taxon>
        <taxon>Vigna</taxon>
    </lineage>
</organism>
<feature type="compositionally biased region" description="Basic and acidic residues" evidence="1">
    <location>
        <begin position="97"/>
        <end position="121"/>
    </location>
</feature>
<proteinExistence type="predicted"/>
<protein>
    <submittedName>
        <fullName evidence="2">Uncharacterized protein</fullName>
    </submittedName>
</protein>
<feature type="region of interest" description="Disordered" evidence="1">
    <location>
        <begin position="95"/>
        <end position="127"/>
    </location>
</feature>
<evidence type="ECO:0000313" key="3">
    <source>
        <dbReference type="Proteomes" id="UP001374535"/>
    </source>
</evidence>
<sequence length="127" mass="14893">PHLVGESPKTNQELQQKTKLQDQTKKPKAYTKKTRPSPKLQTFINSDQVQPNPTTCIHQKTKEGAMEEEWRREEGLAWGTWQWELRRRGTVVQWRGGEAKSSGERRGREVSRRDLGRRSETELSFEF</sequence>
<evidence type="ECO:0000313" key="2">
    <source>
        <dbReference type="EMBL" id="WVZ14526.1"/>
    </source>
</evidence>
<reference evidence="2 3" key="1">
    <citation type="journal article" date="2023" name="Life. Sci Alliance">
        <title>Evolutionary insights into 3D genome organization and epigenetic landscape of Vigna mungo.</title>
        <authorList>
            <person name="Junaid A."/>
            <person name="Singh B."/>
            <person name="Bhatia S."/>
        </authorList>
    </citation>
    <scope>NUCLEOTIDE SEQUENCE [LARGE SCALE GENOMIC DNA]</scope>
    <source>
        <strain evidence="2">Urdbean</strain>
    </source>
</reference>
<feature type="region of interest" description="Disordered" evidence="1">
    <location>
        <begin position="1"/>
        <end position="68"/>
    </location>
</feature>
<gene>
    <name evidence="2" type="ORF">V8G54_012092</name>
</gene>
<dbReference type="EMBL" id="CP144697">
    <property type="protein sequence ID" value="WVZ14526.1"/>
    <property type="molecule type" value="Genomic_DNA"/>
</dbReference>
<keyword evidence="3" id="KW-1185">Reference proteome</keyword>